<gene>
    <name evidence="1" type="ORF">LX66_3555</name>
</gene>
<dbReference type="AlphaFoldDB" id="A0A562SYB4"/>
<comment type="caution">
    <text evidence="1">The sequence shown here is derived from an EMBL/GenBank/DDBJ whole genome shotgun (WGS) entry which is preliminary data.</text>
</comment>
<evidence type="ECO:0000313" key="1">
    <source>
        <dbReference type="EMBL" id="TWI86301.1"/>
    </source>
</evidence>
<proteinExistence type="predicted"/>
<evidence type="ECO:0000313" key="2">
    <source>
        <dbReference type="Proteomes" id="UP000316778"/>
    </source>
</evidence>
<organism evidence="1 2">
    <name type="scientific">Chitinophaga japonensis</name>
    <name type="common">Flexibacter japonensis</name>
    <dbReference type="NCBI Taxonomy" id="104662"/>
    <lineage>
        <taxon>Bacteria</taxon>
        <taxon>Pseudomonadati</taxon>
        <taxon>Bacteroidota</taxon>
        <taxon>Chitinophagia</taxon>
        <taxon>Chitinophagales</taxon>
        <taxon>Chitinophagaceae</taxon>
        <taxon>Chitinophaga</taxon>
    </lineage>
</organism>
<dbReference type="Proteomes" id="UP000316778">
    <property type="component" value="Unassembled WGS sequence"/>
</dbReference>
<reference evidence="1 2" key="1">
    <citation type="journal article" date="2013" name="Stand. Genomic Sci.">
        <title>Genomic Encyclopedia of Type Strains, Phase I: The one thousand microbial genomes (KMG-I) project.</title>
        <authorList>
            <person name="Kyrpides N.C."/>
            <person name="Woyke T."/>
            <person name="Eisen J.A."/>
            <person name="Garrity G."/>
            <person name="Lilburn T.G."/>
            <person name="Beck B.J."/>
            <person name="Whitman W.B."/>
            <person name="Hugenholtz P."/>
            <person name="Klenk H.P."/>
        </authorList>
    </citation>
    <scope>NUCLEOTIDE SEQUENCE [LARGE SCALE GENOMIC DNA]</scope>
    <source>
        <strain evidence="1 2">DSM 13484</strain>
    </source>
</reference>
<dbReference type="RefSeq" id="WP_145716009.1">
    <property type="nucleotide sequence ID" value="NZ_BAAAFY010000005.1"/>
</dbReference>
<protein>
    <submittedName>
        <fullName evidence="1">Uncharacterized protein</fullName>
    </submittedName>
</protein>
<dbReference type="OrthoDB" id="1267162at2"/>
<dbReference type="Pfam" id="PF20449">
    <property type="entry name" value="DUF6706"/>
    <property type="match status" value="1"/>
</dbReference>
<sequence>MTNQEYLTAILGKFGVTDQEIVIIMLEQNIDPNGTVTGSSDIRSLKVAVYNQLPQMLAGMQDVSEGGYSIKWNLDGIKMWYSWLADELGLPDKLNTQPTVTGAKPW</sequence>
<accession>A0A562SYB4</accession>
<keyword evidence="2" id="KW-1185">Reference proteome</keyword>
<name>A0A562SYB4_CHIJA</name>
<dbReference type="EMBL" id="VLLG01000004">
    <property type="protein sequence ID" value="TWI86301.1"/>
    <property type="molecule type" value="Genomic_DNA"/>
</dbReference>
<dbReference type="InterPro" id="IPR046552">
    <property type="entry name" value="DUF6706"/>
</dbReference>